<proteinExistence type="predicted"/>
<feature type="non-terminal residue" evidence="1">
    <location>
        <position position="35"/>
    </location>
</feature>
<sequence length="35" mass="4084">MAVVPLELNKRFKNDLRRKLGELVEKANVFVEVLD</sequence>
<evidence type="ECO:0000313" key="2">
    <source>
        <dbReference type="Proteomes" id="UP000321083"/>
    </source>
</evidence>
<accession>A0A5C6M5K2</accession>
<reference evidence="1 2" key="1">
    <citation type="submission" date="2019-08" db="EMBL/GenBank/DDBJ databases">
        <title>100 year-old enigma solved: identification of Planctomyces bekefii, the type genus and species of the phylum Planctomycetes.</title>
        <authorList>
            <person name="Svetlana D.N."/>
            <person name="Overmann J."/>
        </authorList>
    </citation>
    <scope>NUCLEOTIDE SEQUENCE [LARGE SCALE GENOMIC DNA]</scope>
    <source>
        <strain evidence="1">Phe10_nw2017</strain>
    </source>
</reference>
<keyword evidence="2" id="KW-1185">Reference proteome</keyword>
<name>A0A5C6M5K2_9PLAN</name>
<organism evidence="1 2">
    <name type="scientific">Planctomyces bekefii</name>
    <dbReference type="NCBI Taxonomy" id="1653850"/>
    <lineage>
        <taxon>Bacteria</taxon>
        <taxon>Pseudomonadati</taxon>
        <taxon>Planctomycetota</taxon>
        <taxon>Planctomycetia</taxon>
        <taxon>Planctomycetales</taxon>
        <taxon>Planctomycetaceae</taxon>
        <taxon>Planctomyces</taxon>
    </lineage>
</organism>
<protein>
    <submittedName>
        <fullName evidence="1">Uncharacterized protein</fullName>
    </submittedName>
</protein>
<comment type="caution">
    <text evidence="1">The sequence shown here is derived from an EMBL/GenBank/DDBJ whole genome shotgun (WGS) entry which is preliminary data.</text>
</comment>
<dbReference type="EMBL" id="SRHE01000259">
    <property type="protein sequence ID" value="TWW09497.1"/>
    <property type="molecule type" value="Genomic_DNA"/>
</dbReference>
<dbReference type="AlphaFoldDB" id="A0A5C6M5K2"/>
<evidence type="ECO:0000313" key="1">
    <source>
        <dbReference type="EMBL" id="TWW09497.1"/>
    </source>
</evidence>
<gene>
    <name evidence="1" type="ORF">E3A20_13750</name>
</gene>
<reference evidence="1 2" key="2">
    <citation type="submission" date="2019-08" db="EMBL/GenBank/DDBJ databases">
        <authorList>
            <person name="Henke P."/>
        </authorList>
    </citation>
    <scope>NUCLEOTIDE SEQUENCE [LARGE SCALE GENOMIC DNA]</scope>
    <source>
        <strain evidence="1">Phe10_nw2017</strain>
    </source>
</reference>
<dbReference type="Proteomes" id="UP000321083">
    <property type="component" value="Unassembled WGS sequence"/>
</dbReference>